<gene>
    <name evidence="1" type="ORF">FB567DRAFT_550329</name>
</gene>
<evidence type="ECO:0000313" key="2">
    <source>
        <dbReference type="Proteomes" id="UP000813461"/>
    </source>
</evidence>
<dbReference type="OrthoDB" id="3695492at2759"/>
<evidence type="ECO:0000313" key="1">
    <source>
        <dbReference type="EMBL" id="KAH7084320.1"/>
    </source>
</evidence>
<comment type="caution">
    <text evidence="1">The sequence shown here is derived from an EMBL/GenBank/DDBJ whole genome shotgun (WGS) entry which is preliminary data.</text>
</comment>
<dbReference type="EMBL" id="JAGMVJ010000012">
    <property type="protein sequence ID" value="KAH7084320.1"/>
    <property type="molecule type" value="Genomic_DNA"/>
</dbReference>
<name>A0A8K0VX74_9PLEO</name>
<dbReference type="AlphaFoldDB" id="A0A8K0VX74"/>
<dbReference type="PANTHER" id="PTHR42085">
    <property type="entry name" value="F-BOX DOMAIN-CONTAINING PROTEIN"/>
    <property type="match status" value="1"/>
</dbReference>
<dbReference type="InterPro" id="IPR038883">
    <property type="entry name" value="AN11006-like"/>
</dbReference>
<sequence length="245" mass="27708">MYQHFGIPRFPTAMDTISECNKSSSPLLRLPAEIRMIVFDYVFLVDHVDGLWCATSSGQSAFAFCTTAQDRVEPLVKLLSPLQTCRQIYQEAALVPFAVNAFRVNIAHLGDLVLALPLKVRRALTFLELEEASIAEEDRDSGREGREDQATPANRGYVRYFTRGENVQDENVWVLSGHRYNSSHMDVCHLFPYVNTGNFYALAKKFVNYTYRPLFIVSSVDVCSGRSTASVLRSACRTSVYIKQR</sequence>
<organism evidence="1 2">
    <name type="scientific">Paraphoma chrysanthemicola</name>
    <dbReference type="NCBI Taxonomy" id="798071"/>
    <lineage>
        <taxon>Eukaryota</taxon>
        <taxon>Fungi</taxon>
        <taxon>Dikarya</taxon>
        <taxon>Ascomycota</taxon>
        <taxon>Pezizomycotina</taxon>
        <taxon>Dothideomycetes</taxon>
        <taxon>Pleosporomycetidae</taxon>
        <taxon>Pleosporales</taxon>
        <taxon>Pleosporineae</taxon>
        <taxon>Phaeosphaeriaceae</taxon>
        <taxon>Paraphoma</taxon>
    </lineage>
</organism>
<proteinExistence type="predicted"/>
<keyword evidence="2" id="KW-1185">Reference proteome</keyword>
<reference evidence="1" key="1">
    <citation type="journal article" date="2021" name="Nat. Commun.">
        <title>Genetic determinants of endophytism in the Arabidopsis root mycobiome.</title>
        <authorList>
            <person name="Mesny F."/>
            <person name="Miyauchi S."/>
            <person name="Thiergart T."/>
            <person name="Pickel B."/>
            <person name="Atanasova L."/>
            <person name="Karlsson M."/>
            <person name="Huettel B."/>
            <person name="Barry K.W."/>
            <person name="Haridas S."/>
            <person name="Chen C."/>
            <person name="Bauer D."/>
            <person name="Andreopoulos W."/>
            <person name="Pangilinan J."/>
            <person name="LaButti K."/>
            <person name="Riley R."/>
            <person name="Lipzen A."/>
            <person name="Clum A."/>
            <person name="Drula E."/>
            <person name="Henrissat B."/>
            <person name="Kohler A."/>
            <person name="Grigoriev I.V."/>
            <person name="Martin F.M."/>
            <person name="Hacquard S."/>
        </authorList>
    </citation>
    <scope>NUCLEOTIDE SEQUENCE</scope>
    <source>
        <strain evidence="1">MPI-SDFR-AT-0120</strain>
    </source>
</reference>
<accession>A0A8K0VX74</accession>
<protein>
    <submittedName>
        <fullName evidence="1">Uncharacterized protein</fullName>
    </submittedName>
</protein>
<dbReference type="PANTHER" id="PTHR42085:SF1">
    <property type="entry name" value="F-BOX DOMAIN-CONTAINING PROTEIN"/>
    <property type="match status" value="1"/>
</dbReference>
<dbReference type="Proteomes" id="UP000813461">
    <property type="component" value="Unassembled WGS sequence"/>
</dbReference>